<protein>
    <submittedName>
        <fullName evidence="3">Uncharacterized protein</fullName>
    </submittedName>
</protein>
<sequence length="76" mass="8821">MMLESRIKGAEEMSNNKKSDDDLEKETQMAVKSLSKEVLQEPKMIKIEKRVELDITKTEKDIESVSDDEEMMETLI</sequence>
<organism evidence="2 3">
    <name type="scientific">Romanomermis culicivorax</name>
    <name type="common">Nematode worm</name>
    <dbReference type="NCBI Taxonomy" id="13658"/>
    <lineage>
        <taxon>Eukaryota</taxon>
        <taxon>Metazoa</taxon>
        <taxon>Ecdysozoa</taxon>
        <taxon>Nematoda</taxon>
        <taxon>Enoplea</taxon>
        <taxon>Dorylaimia</taxon>
        <taxon>Mermithida</taxon>
        <taxon>Mermithoidea</taxon>
        <taxon>Mermithidae</taxon>
        <taxon>Romanomermis</taxon>
    </lineage>
</organism>
<name>A0A915KIF9_ROMCU</name>
<feature type="compositionally biased region" description="Basic and acidic residues" evidence="1">
    <location>
        <begin position="1"/>
        <end position="20"/>
    </location>
</feature>
<evidence type="ECO:0000313" key="3">
    <source>
        <dbReference type="WBParaSite" id="nRc.2.0.1.t38533-RA"/>
    </source>
</evidence>
<reference evidence="3" key="1">
    <citation type="submission" date="2022-11" db="UniProtKB">
        <authorList>
            <consortium name="WormBaseParasite"/>
        </authorList>
    </citation>
    <scope>IDENTIFICATION</scope>
</reference>
<feature type="region of interest" description="Disordered" evidence="1">
    <location>
        <begin position="1"/>
        <end position="28"/>
    </location>
</feature>
<accession>A0A915KIF9</accession>
<proteinExistence type="predicted"/>
<evidence type="ECO:0000256" key="1">
    <source>
        <dbReference type="SAM" id="MobiDB-lite"/>
    </source>
</evidence>
<dbReference type="AlphaFoldDB" id="A0A915KIF9"/>
<dbReference type="Proteomes" id="UP000887565">
    <property type="component" value="Unplaced"/>
</dbReference>
<evidence type="ECO:0000313" key="2">
    <source>
        <dbReference type="Proteomes" id="UP000887565"/>
    </source>
</evidence>
<dbReference type="WBParaSite" id="nRc.2.0.1.t38533-RA">
    <property type="protein sequence ID" value="nRc.2.0.1.t38533-RA"/>
    <property type="gene ID" value="nRc.2.0.1.g38533"/>
</dbReference>
<keyword evidence="2" id="KW-1185">Reference proteome</keyword>